<sequence length="102" mass="12018">MIRDYFGVNENTLYDEINDIQDQVTPSVWNTINAVRRIGNIGAHMEKDINLIVDISDNESEKLLKLIEYLVKSWYIQRHDAEQLMQDIQGIDDDKQSQRHKD</sequence>
<organism evidence="2 3">
    <name type="scientific">Levilactobacillus acidifarinae DSM 19394 = JCM 15949</name>
    <dbReference type="NCBI Taxonomy" id="1423715"/>
    <lineage>
        <taxon>Bacteria</taxon>
        <taxon>Bacillati</taxon>
        <taxon>Bacillota</taxon>
        <taxon>Bacilli</taxon>
        <taxon>Lactobacillales</taxon>
        <taxon>Lactobacillaceae</taxon>
        <taxon>Levilactobacillus</taxon>
    </lineage>
</organism>
<accession>A0A0R1LEI4</accession>
<reference evidence="2 3" key="1">
    <citation type="journal article" date="2015" name="Genome Announc.">
        <title>Expanding the biotechnology potential of lactobacilli through comparative genomics of 213 strains and associated genera.</title>
        <authorList>
            <person name="Sun Z."/>
            <person name="Harris H.M."/>
            <person name="McCann A."/>
            <person name="Guo C."/>
            <person name="Argimon S."/>
            <person name="Zhang W."/>
            <person name="Yang X."/>
            <person name="Jeffery I.B."/>
            <person name="Cooney J.C."/>
            <person name="Kagawa T.F."/>
            <person name="Liu W."/>
            <person name="Song Y."/>
            <person name="Salvetti E."/>
            <person name="Wrobel A."/>
            <person name="Rasinkangas P."/>
            <person name="Parkhill J."/>
            <person name="Rea M.C."/>
            <person name="O'Sullivan O."/>
            <person name="Ritari J."/>
            <person name="Douillard F.P."/>
            <person name="Paul Ross R."/>
            <person name="Yang R."/>
            <person name="Briner A.E."/>
            <person name="Felis G.E."/>
            <person name="de Vos W.M."/>
            <person name="Barrangou R."/>
            <person name="Klaenhammer T.R."/>
            <person name="Caufield P.W."/>
            <person name="Cui Y."/>
            <person name="Zhang H."/>
            <person name="O'Toole P.W."/>
        </authorList>
    </citation>
    <scope>NUCLEOTIDE SEQUENCE [LARGE SCALE GENOMIC DNA]</scope>
    <source>
        <strain evidence="2 3">DSM 19394</strain>
    </source>
</reference>
<dbReference type="EMBL" id="AZDV01000026">
    <property type="protein sequence ID" value="KRK94219.1"/>
    <property type="molecule type" value="Genomic_DNA"/>
</dbReference>
<name>A0A0R1LEI4_9LACO</name>
<dbReference type="Pfam" id="PF13643">
    <property type="entry name" value="DUF4145"/>
    <property type="match status" value="1"/>
</dbReference>
<dbReference type="AlphaFoldDB" id="A0A0R1LEI4"/>
<proteinExistence type="predicted"/>
<dbReference type="InterPro" id="IPR025285">
    <property type="entry name" value="DUF4145"/>
</dbReference>
<dbReference type="Proteomes" id="UP000051955">
    <property type="component" value="Unassembled WGS sequence"/>
</dbReference>
<comment type="caution">
    <text evidence="2">The sequence shown here is derived from an EMBL/GenBank/DDBJ whole genome shotgun (WGS) entry which is preliminary data.</text>
</comment>
<evidence type="ECO:0000313" key="2">
    <source>
        <dbReference type="EMBL" id="KRK94219.1"/>
    </source>
</evidence>
<feature type="domain" description="DUF4145" evidence="1">
    <location>
        <begin position="8"/>
        <end position="53"/>
    </location>
</feature>
<evidence type="ECO:0000313" key="3">
    <source>
        <dbReference type="Proteomes" id="UP000051955"/>
    </source>
</evidence>
<evidence type="ECO:0000259" key="1">
    <source>
        <dbReference type="Pfam" id="PF13643"/>
    </source>
</evidence>
<keyword evidence="3" id="KW-1185">Reference proteome</keyword>
<dbReference type="PATRIC" id="fig|1423715.3.peg.177"/>
<gene>
    <name evidence="2" type="ORF">FD25_GL000170</name>
</gene>
<protein>
    <recommendedName>
        <fullName evidence="1">DUF4145 domain-containing protein</fullName>
    </recommendedName>
</protein>